<protein>
    <submittedName>
        <fullName evidence="1">Uncharacterized protein</fullName>
    </submittedName>
</protein>
<name>A0AAE3XS94_9BACT</name>
<gene>
    <name evidence="1" type="ORF">HNQ88_004126</name>
</gene>
<proteinExistence type="predicted"/>
<keyword evidence="2" id="KW-1185">Reference proteome</keyword>
<dbReference type="PROSITE" id="PS51257">
    <property type="entry name" value="PROKAR_LIPOPROTEIN"/>
    <property type="match status" value="1"/>
</dbReference>
<dbReference type="AlphaFoldDB" id="A0AAE3XS94"/>
<comment type="caution">
    <text evidence="1">The sequence shown here is derived from an EMBL/GenBank/DDBJ whole genome shotgun (WGS) entry which is preliminary data.</text>
</comment>
<dbReference type="EMBL" id="JAVDQD010000006">
    <property type="protein sequence ID" value="MDR6241050.1"/>
    <property type="molecule type" value="Genomic_DNA"/>
</dbReference>
<evidence type="ECO:0000313" key="1">
    <source>
        <dbReference type="EMBL" id="MDR6241050.1"/>
    </source>
</evidence>
<sequence length="287" mass="32471">MDGCFKQVCFNVLFLSFGLLSCQNESKSDFKSSVVDSGDDPNFKIEANDNSRFQGFDRKVEVFGISIFAVPKVENQKLLHAANVMAQYLDNDEDGKVDNHLVLDAMLENQAFMVMWSSEDDIDALELPDGGIGQDLGNDETVPDYVAKGKKGRFDASLEEVLHLITNAGYAYAYPQIFGEHDGSSLADAMDIARGGAFKKIPNQYPATAWFTYDDETCEYNCQMTEYIYWALTSILGAQVNRREEIDNEWKLYSREKVEETDKAIFALLTNYEYKFPTILPDGTYKR</sequence>
<evidence type="ECO:0000313" key="2">
    <source>
        <dbReference type="Proteomes" id="UP001185092"/>
    </source>
</evidence>
<dbReference type="RefSeq" id="WP_309941531.1">
    <property type="nucleotide sequence ID" value="NZ_AP025305.1"/>
</dbReference>
<dbReference type="Proteomes" id="UP001185092">
    <property type="component" value="Unassembled WGS sequence"/>
</dbReference>
<accession>A0AAE3XS94</accession>
<organism evidence="1 2">
    <name type="scientific">Aureibacter tunicatorum</name>
    <dbReference type="NCBI Taxonomy" id="866807"/>
    <lineage>
        <taxon>Bacteria</taxon>
        <taxon>Pseudomonadati</taxon>
        <taxon>Bacteroidota</taxon>
        <taxon>Cytophagia</taxon>
        <taxon>Cytophagales</taxon>
        <taxon>Persicobacteraceae</taxon>
        <taxon>Aureibacter</taxon>
    </lineage>
</organism>
<reference evidence="1" key="1">
    <citation type="submission" date="2023-07" db="EMBL/GenBank/DDBJ databases">
        <title>Genomic Encyclopedia of Type Strains, Phase IV (KMG-IV): sequencing the most valuable type-strain genomes for metagenomic binning, comparative biology and taxonomic classification.</title>
        <authorList>
            <person name="Goeker M."/>
        </authorList>
    </citation>
    <scope>NUCLEOTIDE SEQUENCE</scope>
    <source>
        <strain evidence="1">DSM 26174</strain>
    </source>
</reference>